<sequence length="109" mass="12342">MRALLRFSVFLSITAISLYLGVQWFSLAWETSGDAGVRAAITMADEIHQASGIYPPEVEVTSPEVWGVFNGPEIIYLSRPGGCQVHYYQWPLGPHKGMNCVEREWYFDE</sequence>
<gene>
    <name evidence="1" type="ORF">LPB19_13460</name>
</gene>
<keyword evidence="2" id="KW-1185">Reference proteome</keyword>
<name>A0ABX7MV98_9GAMM</name>
<dbReference type="RefSeq" id="WP_206643409.1">
    <property type="nucleotide sequence ID" value="NZ_CP071247.1"/>
</dbReference>
<organism evidence="1 2">
    <name type="scientific">Marinobacter salinisoli</name>
    <dbReference type="NCBI Taxonomy" id="2769486"/>
    <lineage>
        <taxon>Bacteria</taxon>
        <taxon>Pseudomonadati</taxon>
        <taxon>Pseudomonadota</taxon>
        <taxon>Gammaproteobacteria</taxon>
        <taxon>Pseudomonadales</taxon>
        <taxon>Marinobacteraceae</taxon>
        <taxon>Marinobacter</taxon>
    </lineage>
</organism>
<evidence type="ECO:0000313" key="2">
    <source>
        <dbReference type="Proteomes" id="UP000663555"/>
    </source>
</evidence>
<evidence type="ECO:0000313" key="1">
    <source>
        <dbReference type="EMBL" id="QSP94188.1"/>
    </source>
</evidence>
<dbReference type="EMBL" id="CP071247">
    <property type="protein sequence ID" value="QSP94188.1"/>
    <property type="molecule type" value="Genomic_DNA"/>
</dbReference>
<protein>
    <submittedName>
        <fullName evidence="1">Uncharacterized protein</fullName>
    </submittedName>
</protein>
<accession>A0ABX7MV98</accession>
<proteinExistence type="predicted"/>
<reference evidence="1 2" key="1">
    <citation type="submission" date="2021-03" db="EMBL/GenBank/DDBJ databases">
        <title>Genome sequencing of Marinobacter sp. LPB0319.</title>
        <authorList>
            <person name="Kim J."/>
        </authorList>
    </citation>
    <scope>NUCLEOTIDE SEQUENCE [LARGE SCALE GENOMIC DNA]</scope>
    <source>
        <strain evidence="1 2">LPB0319</strain>
    </source>
</reference>
<dbReference type="Proteomes" id="UP000663555">
    <property type="component" value="Chromosome"/>
</dbReference>